<accession>A0A915K152</accession>
<dbReference type="PANTHER" id="PTHR23055:SF167">
    <property type="entry name" value="EF-HAND DOMAIN-CONTAINING PROTEIN"/>
    <property type="match status" value="1"/>
</dbReference>
<dbReference type="PRINTS" id="PR00450">
    <property type="entry name" value="RECOVERIN"/>
</dbReference>
<dbReference type="InterPro" id="IPR011992">
    <property type="entry name" value="EF-hand-dom_pair"/>
</dbReference>
<keyword evidence="2" id="KW-1185">Reference proteome</keyword>
<dbReference type="GO" id="GO:0005509">
    <property type="term" value="F:calcium ion binding"/>
    <property type="evidence" value="ECO:0007669"/>
    <property type="project" value="InterPro"/>
</dbReference>
<name>A0A915K152_ROMCU</name>
<dbReference type="InterPro" id="IPR028846">
    <property type="entry name" value="Recoverin"/>
</dbReference>
<dbReference type="SUPFAM" id="SSF47473">
    <property type="entry name" value="EF-hand"/>
    <property type="match status" value="1"/>
</dbReference>
<evidence type="ECO:0000313" key="3">
    <source>
        <dbReference type="WBParaSite" id="nRc.2.0.1.t32044-RA"/>
    </source>
</evidence>
<proteinExistence type="predicted"/>
<dbReference type="WBParaSite" id="nRc.2.0.1.t32044-RA">
    <property type="protein sequence ID" value="nRc.2.0.1.t32044-RA"/>
    <property type="gene ID" value="nRc.2.0.1.g32044"/>
</dbReference>
<dbReference type="PANTHER" id="PTHR23055">
    <property type="entry name" value="CALCIUM BINDING PROTEINS"/>
    <property type="match status" value="1"/>
</dbReference>
<protein>
    <submittedName>
        <fullName evidence="3">Uncharacterized protein</fullName>
    </submittedName>
</protein>
<sequence>MAHFSDAFIIKKFEVDDFVPVTRRRTANLKELCETTKFSRRELKLMYHGFKQECPNGCMDLKQFTKVFASLFPGDAGPYARLVFKTFEKEDEEFVTFKEYAALQSILSRGTEEEKLSWIFRLYDCEGKGELNKRQIFELIQAIFRLFQKNATSLDHSYISRRVQNFFAKMGAEDTGVVTREHFLEKCLRDNTLCQQLEIMNTFV</sequence>
<reference evidence="3" key="1">
    <citation type="submission" date="2022-11" db="UniProtKB">
        <authorList>
            <consortium name="WormBaseParasite"/>
        </authorList>
    </citation>
    <scope>IDENTIFICATION</scope>
</reference>
<dbReference type="OMA" id="SWIFRLY"/>
<keyword evidence="1" id="KW-0677">Repeat</keyword>
<evidence type="ECO:0000256" key="1">
    <source>
        <dbReference type="ARBA" id="ARBA00022737"/>
    </source>
</evidence>
<evidence type="ECO:0000313" key="2">
    <source>
        <dbReference type="Proteomes" id="UP000887565"/>
    </source>
</evidence>
<dbReference type="Proteomes" id="UP000887565">
    <property type="component" value="Unplaced"/>
</dbReference>
<organism evidence="2 3">
    <name type="scientific">Romanomermis culicivorax</name>
    <name type="common">Nematode worm</name>
    <dbReference type="NCBI Taxonomy" id="13658"/>
    <lineage>
        <taxon>Eukaryota</taxon>
        <taxon>Metazoa</taxon>
        <taxon>Ecdysozoa</taxon>
        <taxon>Nematoda</taxon>
        <taxon>Enoplea</taxon>
        <taxon>Dorylaimia</taxon>
        <taxon>Mermithida</taxon>
        <taxon>Mermithoidea</taxon>
        <taxon>Mermithidae</taxon>
        <taxon>Romanomermis</taxon>
    </lineage>
</organism>
<dbReference type="AlphaFoldDB" id="A0A915K152"/>
<dbReference type="Gene3D" id="1.10.238.10">
    <property type="entry name" value="EF-hand"/>
    <property type="match status" value="1"/>
</dbReference>